<evidence type="ECO:0000313" key="2">
    <source>
        <dbReference type="Proteomes" id="UP001596101"/>
    </source>
</evidence>
<dbReference type="InterPro" id="IPR014710">
    <property type="entry name" value="RmlC-like_jellyroll"/>
</dbReference>
<organism evidence="1 2">
    <name type="scientific">Massilia suwonensis</name>
    <dbReference type="NCBI Taxonomy" id="648895"/>
    <lineage>
        <taxon>Bacteria</taxon>
        <taxon>Pseudomonadati</taxon>
        <taxon>Pseudomonadota</taxon>
        <taxon>Betaproteobacteria</taxon>
        <taxon>Burkholderiales</taxon>
        <taxon>Oxalobacteraceae</taxon>
        <taxon>Telluria group</taxon>
        <taxon>Massilia</taxon>
    </lineage>
</organism>
<dbReference type="CDD" id="cd20293">
    <property type="entry name" value="cupin_HutD_N"/>
    <property type="match status" value="1"/>
</dbReference>
<dbReference type="Pfam" id="PF05962">
    <property type="entry name" value="HutD"/>
    <property type="match status" value="1"/>
</dbReference>
<sequence length="204" mass="22519">MSMNILIPFAGLSAVPWKNGGGSTTTIAIGPPEAGFDDFDWRVSLATIAEDGPFSRFPGVDRTLALVDGHGMTLDIDGSERVIICESGPVLAFDGDSDVTAKLNRGPTTDFNVMTRSERCYHQFGRRRLSGKSRFVARADLTLMFLAEGDTLEIASDAERINLVRYDAVLFDPGTIWSIEATQAVIFIVDIFYYNEEDEDYEDE</sequence>
<dbReference type="Proteomes" id="UP001596101">
    <property type="component" value="Unassembled WGS sequence"/>
</dbReference>
<comment type="caution">
    <text evidence="1">The sequence shown here is derived from an EMBL/GenBank/DDBJ whole genome shotgun (WGS) entry which is preliminary data.</text>
</comment>
<name>A0ABW0MPY7_9BURK</name>
<dbReference type="InterPro" id="IPR010282">
    <property type="entry name" value="Uncharacterised_HutD/Ves"/>
</dbReference>
<keyword evidence="2" id="KW-1185">Reference proteome</keyword>
<dbReference type="PANTHER" id="PTHR37943:SF1">
    <property type="entry name" value="PROTEIN VES"/>
    <property type="match status" value="1"/>
</dbReference>
<dbReference type="InterPro" id="IPR011051">
    <property type="entry name" value="RmlC_Cupin_sf"/>
</dbReference>
<dbReference type="RefSeq" id="WP_379759407.1">
    <property type="nucleotide sequence ID" value="NZ_JBHSMR010000013.1"/>
</dbReference>
<gene>
    <name evidence="1" type="ORF">ACFPQ5_19100</name>
</gene>
<evidence type="ECO:0000313" key="1">
    <source>
        <dbReference type="EMBL" id="MFC5480313.1"/>
    </source>
</evidence>
<dbReference type="PANTHER" id="PTHR37943">
    <property type="entry name" value="PROTEIN VES"/>
    <property type="match status" value="1"/>
</dbReference>
<dbReference type="Gene3D" id="2.60.120.10">
    <property type="entry name" value="Jelly Rolls"/>
    <property type="match status" value="1"/>
</dbReference>
<proteinExistence type="predicted"/>
<dbReference type="EMBL" id="JBHSMR010000013">
    <property type="protein sequence ID" value="MFC5480313.1"/>
    <property type="molecule type" value="Genomic_DNA"/>
</dbReference>
<reference evidence="2" key="1">
    <citation type="journal article" date="2019" name="Int. J. Syst. Evol. Microbiol.">
        <title>The Global Catalogue of Microorganisms (GCM) 10K type strain sequencing project: providing services to taxonomists for standard genome sequencing and annotation.</title>
        <authorList>
            <consortium name="The Broad Institute Genomics Platform"/>
            <consortium name="The Broad Institute Genome Sequencing Center for Infectious Disease"/>
            <person name="Wu L."/>
            <person name="Ma J."/>
        </authorList>
    </citation>
    <scope>NUCLEOTIDE SEQUENCE [LARGE SCALE GENOMIC DNA]</scope>
    <source>
        <strain evidence="2">CCUG 43111</strain>
    </source>
</reference>
<accession>A0ABW0MPY7</accession>
<protein>
    <submittedName>
        <fullName evidence="1">HutD family protein</fullName>
    </submittedName>
</protein>
<dbReference type="SUPFAM" id="SSF51182">
    <property type="entry name" value="RmlC-like cupins"/>
    <property type="match status" value="1"/>
</dbReference>